<reference evidence="1" key="1">
    <citation type="journal article" date="2015" name="Nature">
        <title>Complex archaea that bridge the gap between prokaryotes and eukaryotes.</title>
        <authorList>
            <person name="Spang A."/>
            <person name="Saw J.H."/>
            <person name="Jorgensen S.L."/>
            <person name="Zaremba-Niedzwiedzka K."/>
            <person name="Martijn J."/>
            <person name="Lind A.E."/>
            <person name="van Eijk R."/>
            <person name="Schleper C."/>
            <person name="Guy L."/>
            <person name="Ettema T.J."/>
        </authorList>
    </citation>
    <scope>NUCLEOTIDE SEQUENCE</scope>
</reference>
<comment type="caution">
    <text evidence="1">The sequence shown here is derived from an EMBL/GenBank/DDBJ whole genome shotgun (WGS) entry which is preliminary data.</text>
</comment>
<protein>
    <submittedName>
        <fullName evidence="1">Uncharacterized protein</fullName>
    </submittedName>
</protein>
<dbReference type="AlphaFoldDB" id="A0A0F9RK75"/>
<evidence type="ECO:0000313" key="1">
    <source>
        <dbReference type="EMBL" id="KKN25351.1"/>
    </source>
</evidence>
<accession>A0A0F9RK75</accession>
<gene>
    <name evidence="1" type="ORF">LCGC14_0885580</name>
</gene>
<sequence>MHKTLRKKEVCKTCQKVTFDEEYIILCDICEKEIKKDSDGWKYILRMIKKEQPEDMSMGRDAWEFDLCSLTCFITCLKRFQHLDYESIWGFHLEKEDVGKLLEMIK</sequence>
<organism evidence="1">
    <name type="scientific">marine sediment metagenome</name>
    <dbReference type="NCBI Taxonomy" id="412755"/>
    <lineage>
        <taxon>unclassified sequences</taxon>
        <taxon>metagenomes</taxon>
        <taxon>ecological metagenomes</taxon>
    </lineage>
</organism>
<proteinExistence type="predicted"/>
<dbReference type="EMBL" id="LAZR01002808">
    <property type="protein sequence ID" value="KKN25351.1"/>
    <property type="molecule type" value="Genomic_DNA"/>
</dbReference>
<name>A0A0F9RK75_9ZZZZ</name>